<organism evidence="1">
    <name type="scientific">marine sediment metagenome</name>
    <dbReference type="NCBI Taxonomy" id="412755"/>
    <lineage>
        <taxon>unclassified sequences</taxon>
        <taxon>metagenomes</taxon>
        <taxon>ecological metagenomes</taxon>
    </lineage>
</organism>
<name>X0S0X7_9ZZZZ</name>
<gene>
    <name evidence="1" type="ORF">S01H1_00717</name>
</gene>
<reference evidence="1" key="1">
    <citation type="journal article" date="2014" name="Front. Microbiol.">
        <title>High frequency of phylogenetically diverse reductive dehalogenase-homologous genes in deep subseafloor sedimentary metagenomes.</title>
        <authorList>
            <person name="Kawai M."/>
            <person name="Futagami T."/>
            <person name="Toyoda A."/>
            <person name="Takaki Y."/>
            <person name="Nishi S."/>
            <person name="Hori S."/>
            <person name="Arai W."/>
            <person name="Tsubouchi T."/>
            <person name="Morono Y."/>
            <person name="Uchiyama I."/>
            <person name="Ito T."/>
            <person name="Fujiyama A."/>
            <person name="Inagaki F."/>
            <person name="Takami H."/>
        </authorList>
    </citation>
    <scope>NUCLEOTIDE SEQUENCE</scope>
    <source>
        <strain evidence="1">Expedition CK06-06</strain>
    </source>
</reference>
<proteinExistence type="predicted"/>
<dbReference type="AlphaFoldDB" id="X0S0X7"/>
<evidence type="ECO:0000313" key="1">
    <source>
        <dbReference type="EMBL" id="GAF74709.1"/>
    </source>
</evidence>
<accession>X0S0X7</accession>
<protein>
    <submittedName>
        <fullName evidence="1">Uncharacterized protein</fullName>
    </submittedName>
</protein>
<sequence length="63" mass="7052">MKSDKEIIAEYVAKLDAIGDGDKEAAHIQADKLLIAALEDYGLAHLSSAWQRVQIRCKGFWYS</sequence>
<comment type="caution">
    <text evidence="1">The sequence shown here is derived from an EMBL/GenBank/DDBJ whole genome shotgun (WGS) entry which is preliminary data.</text>
</comment>
<dbReference type="EMBL" id="BARS01000271">
    <property type="protein sequence ID" value="GAF74709.1"/>
    <property type="molecule type" value="Genomic_DNA"/>
</dbReference>